<evidence type="ECO:0000256" key="3">
    <source>
        <dbReference type="ARBA" id="ARBA00023125"/>
    </source>
</evidence>
<comment type="similarity">
    <text evidence="1">Belongs to the LysR transcriptional regulatory family.</text>
</comment>
<evidence type="ECO:0000256" key="4">
    <source>
        <dbReference type="ARBA" id="ARBA00023163"/>
    </source>
</evidence>
<reference evidence="7 8" key="1">
    <citation type="submission" date="2024-10" db="EMBL/GenBank/DDBJ databases">
        <title>The Natural Products Discovery Center: Release of the First 8490 Sequenced Strains for Exploring Actinobacteria Biosynthetic Diversity.</title>
        <authorList>
            <person name="Kalkreuter E."/>
            <person name="Kautsar S.A."/>
            <person name="Yang D."/>
            <person name="Bader C.D."/>
            <person name="Teijaro C.N."/>
            <person name="Fluegel L."/>
            <person name="Davis C.M."/>
            <person name="Simpson J.R."/>
            <person name="Lauterbach L."/>
            <person name="Steele A.D."/>
            <person name="Gui C."/>
            <person name="Meng S."/>
            <person name="Li G."/>
            <person name="Viehrig K."/>
            <person name="Ye F."/>
            <person name="Su P."/>
            <person name="Kiefer A.F."/>
            <person name="Nichols A."/>
            <person name="Cepeda A.J."/>
            <person name="Yan W."/>
            <person name="Fan B."/>
            <person name="Jiang Y."/>
            <person name="Adhikari A."/>
            <person name="Zheng C.-J."/>
            <person name="Schuster L."/>
            <person name="Cowan T.M."/>
            <person name="Smanski M.J."/>
            <person name="Chevrette M.G."/>
            <person name="De Carvalho L.P.S."/>
            <person name="Shen B."/>
        </authorList>
    </citation>
    <scope>NUCLEOTIDE SEQUENCE [LARGE SCALE GENOMIC DNA]</scope>
    <source>
        <strain evidence="7 8">NPDC013366</strain>
    </source>
</reference>
<dbReference type="SUPFAM" id="SSF53850">
    <property type="entry name" value="Periplasmic binding protein-like II"/>
    <property type="match status" value="1"/>
</dbReference>
<evidence type="ECO:0000256" key="5">
    <source>
        <dbReference type="SAM" id="MobiDB-lite"/>
    </source>
</evidence>
<evidence type="ECO:0000256" key="2">
    <source>
        <dbReference type="ARBA" id="ARBA00023015"/>
    </source>
</evidence>
<keyword evidence="3" id="KW-0238">DNA-binding</keyword>
<evidence type="ECO:0000313" key="7">
    <source>
        <dbReference type="EMBL" id="MFF9886142.1"/>
    </source>
</evidence>
<comment type="caution">
    <text evidence="7">The sequence shown here is derived from an EMBL/GenBank/DDBJ whole genome shotgun (WGS) entry which is preliminary data.</text>
</comment>
<dbReference type="Gene3D" id="3.40.190.10">
    <property type="entry name" value="Periplasmic binding protein-like II"/>
    <property type="match status" value="1"/>
</dbReference>
<feature type="domain" description="LysR substrate-binding" evidence="6">
    <location>
        <begin position="6"/>
        <end position="120"/>
    </location>
</feature>
<protein>
    <submittedName>
        <fullName evidence="7">LysR substrate-binding domain-containing protein</fullName>
    </submittedName>
</protein>
<keyword evidence="4" id="KW-0804">Transcription</keyword>
<feature type="compositionally biased region" description="Basic and acidic residues" evidence="5">
    <location>
        <begin position="149"/>
        <end position="161"/>
    </location>
</feature>
<proteinExistence type="inferred from homology"/>
<sequence>MPRWLESRGVCLSATGPLARRGTLRLADLAERPMVGLAQEVSPVERCFRAVDPRPDGTRVRYTDHHVSRVESLLSAVSFDGAIAFLPAVAAELFPRPDILYRTVADLEPCAFGVVWPERDGENCVGVTALADVCRRLRDQGGLPSGTMRRPDEVLPPTVRD</sequence>
<keyword evidence="2" id="KW-0805">Transcription regulation</keyword>
<keyword evidence="8" id="KW-1185">Reference proteome</keyword>
<dbReference type="EMBL" id="JBICBM010000018">
    <property type="protein sequence ID" value="MFF9886142.1"/>
    <property type="molecule type" value="Genomic_DNA"/>
</dbReference>
<dbReference type="RefSeq" id="WP_157855625.1">
    <property type="nucleotide sequence ID" value="NZ_JBFACJ010000021.1"/>
</dbReference>
<accession>A0ABW6Z4S1</accession>
<evidence type="ECO:0000313" key="8">
    <source>
        <dbReference type="Proteomes" id="UP001603418"/>
    </source>
</evidence>
<feature type="region of interest" description="Disordered" evidence="5">
    <location>
        <begin position="141"/>
        <end position="161"/>
    </location>
</feature>
<gene>
    <name evidence="7" type="ORF">ACF1HC_31790</name>
</gene>
<dbReference type="InterPro" id="IPR005119">
    <property type="entry name" value="LysR_subst-bd"/>
</dbReference>
<organism evidence="7 8">
    <name type="scientific">Streptomyces eurythermus</name>
    <dbReference type="NCBI Taxonomy" id="42237"/>
    <lineage>
        <taxon>Bacteria</taxon>
        <taxon>Bacillati</taxon>
        <taxon>Actinomycetota</taxon>
        <taxon>Actinomycetes</taxon>
        <taxon>Kitasatosporales</taxon>
        <taxon>Streptomycetaceae</taxon>
        <taxon>Streptomyces</taxon>
    </lineage>
</organism>
<evidence type="ECO:0000259" key="6">
    <source>
        <dbReference type="Pfam" id="PF03466"/>
    </source>
</evidence>
<name>A0ABW6Z4S1_9ACTN</name>
<dbReference type="PANTHER" id="PTHR30346:SF0">
    <property type="entry name" value="HCA OPERON TRANSCRIPTIONAL ACTIVATOR HCAR"/>
    <property type="match status" value="1"/>
</dbReference>
<dbReference type="Proteomes" id="UP001603418">
    <property type="component" value="Unassembled WGS sequence"/>
</dbReference>
<dbReference type="Pfam" id="PF03466">
    <property type="entry name" value="LysR_substrate"/>
    <property type="match status" value="1"/>
</dbReference>
<evidence type="ECO:0000256" key="1">
    <source>
        <dbReference type="ARBA" id="ARBA00009437"/>
    </source>
</evidence>
<dbReference type="PANTHER" id="PTHR30346">
    <property type="entry name" value="TRANSCRIPTIONAL DUAL REGULATOR HCAR-RELATED"/>
    <property type="match status" value="1"/>
</dbReference>